<gene>
    <name evidence="3" type="primary">LOC109476839</name>
</gene>
<dbReference type="GeneID" id="109476839"/>
<proteinExistence type="predicted"/>
<evidence type="ECO:0000256" key="1">
    <source>
        <dbReference type="SAM" id="Coils"/>
    </source>
</evidence>
<dbReference type="AlphaFoldDB" id="A0A6P4ZR47"/>
<dbReference type="RefSeq" id="XP_019633417.1">
    <property type="nucleotide sequence ID" value="XM_019777858.1"/>
</dbReference>
<keyword evidence="1" id="KW-0175">Coiled coil</keyword>
<dbReference type="KEGG" id="bbel:109476839"/>
<name>A0A6P4ZR47_BRABE</name>
<reference evidence="3" key="1">
    <citation type="submission" date="2025-08" db="UniProtKB">
        <authorList>
            <consortium name="RefSeq"/>
        </authorList>
    </citation>
    <scope>IDENTIFICATION</scope>
    <source>
        <tissue evidence="3">Gonad</tissue>
    </source>
</reference>
<feature type="coiled-coil region" evidence="1">
    <location>
        <begin position="44"/>
        <end position="78"/>
    </location>
</feature>
<evidence type="ECO:0000313" key="2">
    <source>
        <dbReference type="Proteomes" id="UP000515135"/>
    </source>
</evidence>
<dbReference type="Proteomes" id="UP000515135">
    <property type="component" value="Unplaced"/>
</dbReference>
<organism evidence="2 3">
    <name type="scientific">Branchiostoma belcheri</name>
    <name type="common">Amphioxus</name>
    <dbReference type="NCBI Taxonomy" id="7741"/>
    <lineage>
        <taxon>Eukaryota</taxon>
        <taxon>Metazoa</taxon>
        <taxon>Chordata</taxon>
        <taxon>Cephalochordata</taxon>
        <taxon>Leptocardii</taxon>
        <taxon>Amphioxiformes</taxon>
        <taxon>Branchiostomatidae</taxon>
        <taxon>Branchiostoma</taxon>
    </lineage>
</organism>
<accession>A0A6P4ZR47</accession>
<evidence type="ECO:0000313" key="3">
    <source>
        <dbReference type="RefSeq" id="XP_019633417.1"/>
    </source>
</evidence>
<keyword evidence="2" id="KW-1185">Reference proteome</keyword>
<protein>
    <submittedName>
        <fullName evidence="3">Flocculation protein FLO11-like</fullName>
    </submittedName>
</protein>
<sequence length="305" mass="32968">MCSTDSLDDGFSSGTNKLDNVISTRSIAVGTEANETDSVEHQTMIKCQSELEAANITLASLELEVEDLKCKLAILESGGFWWPSPAHAESESDAESISTYLSDSLDDAFRSGTDKLDNVRSTRSIAVGTEANETDYVTRQTISSSTQTCNLTCQTCSTQTSTVKTISSSTQTCNVTCKTTTSSTQTCNLTCKTTTSSTQTDLDPKRLRQVLSVIMSPTSHDETGERVALELFGPDEPRLSSGRTLLPPNAEPLHVPRAGPDRSHKLATHVPAGQFVYMDSFKVMGGRTTFTVISDREIAVVQYPP</sequence>